<dbReference type="Pfam" id="PF00857">
    <property type="entry name" value="Isochorismatase"/>
    <property type="match status" value="1"/>
</dbReference>
<accession>A0A917INV2</accession>
<feature type="domain" description="Isochorismatase-like" evidence="1">
    <location>
        <begin position="28"/>
        <end position="178"/>
    </location>
</feature>
<keyword evidence="3" id="KW-1185">Reference proteome</keyword>
<dbReference type="RefSeq" id="WP_188358672.1">
    <property type="nucleotide sequence ID" value="NZ_BMDC01000001.1"/>
</dbReference>
<dbReference type="InterPro" id="IPR036380">
    <property type="entry name" value="Isochorismatase-like_sf"/>
</dbReference>
<protein>
    <submittedName>
        <fullName evidence="2">Hydrolase</fullName>
    </submittedName>
</protein>
<dbReference type="EMBL" id="BMDC01000001">
    <property type="protein sequence ID" value="GGH58223.1"/>
    <property type="molecule type" value="Genomic_DNA"/>
</dbReference>
<organism evidence="2 3">
    <name type="scientific">Rothia aerolata</name>
    <dbReference type="NCBI Taxonomy" id="1812262"/>
    <lineage>
        <taxon>Bacteria</taxon>
        <taxon>Bacillati</taxon>
        <taxon>Actinomycetota</taxon>
        <taxon>Actinomycetes</taxon>
        <taxon>Micrococcales</taxon>
        <taxon>Micrococcaceae</taxon>
        <taxon>Rothia</taxon>
    </lineage>
</organism>
<dbReference type="InterPro" id="IPR000868">
    <property type="entry name" value="Isochorismatase-like_dom"/>
</dbReference>
<dbReference type="PANTHER" id="PTHR43559">
    <property type="entry name" value="HYDROLASE YCAC-RELATED"/>
    <property type="match status" value="1"/>
</dbReference>
<evidence type="ECO:0000313" key="3">
    <source>
        <dbReference type="Proteomes" id="UP000600171"/>
    </source>
</evidence>
<evidence type="ECO:0000313" key="2">
    <source>
        <dbReference type="EMBL" id="GGH58223.1"/>
    </source>
</evidence>
<dbReference type="SUPFAM" id="SSF52499">
    <property type="entry name" value="Isochorismatase-like hydrolases"/>
    <property type="match status" value="1"/>
</dbReference>
<proteinExistence type="predicted"/>
<dbReference type="CDD" id="cd01012">
    <property type="entry name" value="YcaC_related"/>
    <property type="match status" value="1"/>
</dbReference>
<keyword evidence="2" id="KW-0378">Hydrolase</keyword>
<dbReference type="InterPro" id="IPR053152">
    <property type="entry name" value="Hydrolase_YcaC-like"/>
</dbReference>
<evidence type="ECO:0000259" key="1">
    <source>
        <dbReference type="Pfam" id="PF00857"/>
    </source>
</evidence>
<comment type="caution">
    <text evidence="2">The sequence shown here is derived from an EMBL/GenBank/DDBJ whole genome shotgun (WGS) entry which is preliminary data.</text>
</comment>
<name>A0A917INV2_9MICC</name>
<dbReference type="Proteomes" id="UP000600171">
    <property type="component" value="Unassembled WGS sequence"/>
</dbReference>
<sequence>MANITAPAPEGIRDPKTDHLLSPENAVLAIIDFQPLQVSSVKSRDQKQMVSNVEKLTKIAHLFNIPVVVSTVRVSSGQKSTIDEIMNVLGEDHEQIDRTGINAWENPNFKAAIEATGRKKLLIAGLWTEACVTFPTLDALQEGYEVYPVTDAMGGTSVEAHDAALQRMESAGAELTTWVQVACELQRDWAREDTAGEFAKILFDK</sequence>
<gene>
    <name evidence="2" type="ORF">GCM10007359_04170</name>
</gene>
<dbReference type="AlphaFoldDB" id="A0A917INV2"/>
<dbReference type="GO" id="GO:0016787">
    <property type="term" value="F:hydrolase activity"/>
    <property type="evidence" value="ECO:0007669"/>
    <property type="project" value="UniProtKB-KW"/>
</dbReference>
<dbReference type="PANTHER" id="PTHR43559:SF1">
    <property type="entry name" value="HYDROLASE"/>
    <property type="match status" value="1"/>
</dbReference>
<dbReference type="Gene3D" id="3.40.50.850">
    <property type="entry name" value="Isochorismatase-like"/>
    <property type="match status" value="1"/>
</dbReference>
<reference evidence="2 3" key="1">
    <citation type="journal article" date="2014" name="Int. J. Syst. Evol. Microbiol.">
        <title>Complete genome sequence of Corynebacterium casei LMG S-19264T (=DSM 44701T), isolated from a smear-ripened cheese.</title>
        <authorList>
            <consortium name="US DOE Joint Genome Institute (JGI-PGF)"/>
            <person name="Walter F."/>
            <person name="Albersmeier A."/>
            <person name="Kalinowski J."/>
            <person name="Ruckert C."/>
        </authorList>
    </citation>
    <scope>NUCLEOTIDE SEQUENCE [LARGE SCALE GENOMIC DNA]</scope>
    <source>
        <strain evidence="2 3">CCM 8669</strain>
    </source>
</reference>